<gene>
    <name evidence="6" type="ORF">M0R45_022983</name>
</gene>
<dbReference type="GO" id="GO:0005634">
    <property type="term" value="C:nucleus"/>
    <property type="evidence" value="ECO:0007669"/>
    <property type="project" value="UniProtKB-SubCell"/>
</dbReference>
<proteinExistence type="predicted"/>
<organism evidence="6 7">
    <name type="scientific">Rubus argutus</name>
    <name type="common">Southern blackberry</name>
    <dbReference type="NCBI Taxonomy" id="59490"/>
    <lineage>
        <taxon>Eukaryota</taxon>
        <taxon>Viridiplantae</taxon>
        <taxon>Streptophyta</taxon>
        <taxon>Embryophyta</taxon>
        <taxon>Tracheophyta</taxon>
        <taxon>Spermatophyta</taxon>
        <taxon>Magnoliopsida</taxon>
        <taxon>eudicotyledons</taxon>
        <taxon>Gunneridae</taxon>
        <taxon>Pentapetalae</taxon>
        <taxon>rosids</taxon>
        <taxon>fabids</taxon>
        <taxon>Rosales</taxon>
        <taxon>Rosaceae</taxon>
        <taxon>Rosoideae</taxon>
        <taxon>Rosoideae incertae sedis</taxon>
        <taxon>Rubus</taxon>
    </lineage>
</organism>
<name>A0AAW1WNI2_RUBAR</name>
<dbReference type="PANTHER" id="PTHR48452">
    <property type="entry name" value="FUSED COMPOUND LEAF 1"/>
    <property type="match status" value="1"/>
</dbReference>
<keyword evidence="7" id="KW-1185">Reference proteome</keyword>
<evidence type="ECO:0000256" key="2">
    <source>
        <dbReference type="ARBA" id="ARBA00023242"/>
    </source>
</evidence>
<protein>
    <recommendedName>
        <fullName evidence="8">Homeobox protein knotted-1-like 1</fullName>
    </recommendedName>
</protein>
<dbReference type="Pfam" id="PF03791">
    <property type="entry name" value="KNOX2"/>
    <property type="match status" value="1"/>
</dbReference>
<evidence type="ECO:0000259" key="4">
    <source>
        <dbReference type="SMART" id="SM01255"/>
    </source>
</evidence>
<dbReference type="Pfam" id="PF03790">
    <property type="entry name" value="KNOX1"/>
    <property type="match status" value="1"/>
</dbReference>
<comment type="caution">
    <text evidence="6">The sequence shown here is derived from an EMBL/GenBank/DDBJ whole genome shotgun (WGS) entry which is preliminary data.</text>
</comment>
<dbReference type="SMART" id="SM01256">
    <property type="entry name" value="KNOX2"/>
    <property type="match status" value="1"/>
</dbReference>
<dbReference type="InterPro" id="IPR005540">
    <property type="entry name" value="KNOX1"/>
</dbReference>
<evidence type="ECO:0000259" key="5">
    <source>
        <dbReference type="SMART" id="SM01256"/>
    </source>
</evidence>
<sequence>MEAFMGSPASSYKENEKPEINQDDDDETLKTRISAHPLYGLLVETHLDCLKVGVFGDDDQEENVDTLRDYMKLPDNHKPSNLGESELDHFMEAYCLALRKLKEAMEEPHQKSMSFITNMHLQLKELTSSTSQLDHLPESRAICHHTTSGLS</sequence>
<dbReference type="AlphaFoldDB" id="A0AAW1WNI2"/>
<dbReference type="GO" id="GO:0003677">
    <property type="term" value="F:DNA binding"/>
    <property type="evidence" value="ECO:0007669"/>
    <property type="project" value="InterPro"/>
</dbReference>
<comment type="subcellular location">
    <subcellularLocation>
        <location evidence="1">Nucleus</location>
    </subcellularLocation>
</comment>
<dbReference type="PANTHER" id="PTHR48452:SF1">
    <property type="entry name" value="FUSED COMPOUND LEAF 1"/>
    <property type="match status" value="1"/>
</dbReference>
<accession>A0AAW1WNI2</accession>
<reference evidence="6 7" key="1">
    <citation type="journal article" date="2023" name="G3 (Bethesda)">
        <title>A chromosome-length genome assembly and annotation of blackberry (Rubus argutus, cv. 'Hillquist').</title>
        <authorList>
            <person name="Bruna T."/>
            <person name="Aryal R."/>
            <person name="Dudchenko O."/>
            <person name="Sargent D.J."/>
            <person name="Mead D."/>
            <person name="Buti M."/>
            <person name="Cavallini A."/>
            <person name="Hytonen T."/>
            <person name="Andres J."/>
            <person name="Pham M."/>
            <person name="Weisz D."/>
            <person name="Mascagni F."/>
            <person name="Usai G."/>
            <person name="Natali L."/>
            <person name="Bassil N."/>
            <person name="Fernandez G.E."/>
            <person name="Lomsadze A."/>
            <person name="Armour M."/>
            <person name="Olukolu B."/>
            <person name="Poorten T."/>
            <person name="Britton C."/>
            <person name="Davik J."/>
            <person name="Ashrafi H."/>
            <person name="Aiden E.L."/>
            <person name="Borodovsky M."/>
            <person name="Worthington M."/>
        </authorList>
    </citation>
    <scope>NUCLEOTIDE SEQUENCE [LARGE SCALE GENOMIC DNA]</scope>
    <source>
        <strain evidence="6">PI 553951</strain>
    </source>
</reference>
<feature type="domain" description="KNOX2" evidence="5">
    <location>
        <begin position="77"/>
        <end position="128"/>
    </location>
</feature>
<evidence type="ECO:0000313" key="6">
    <source>
        <dbReference type="EMBL" id="KAK9925713.1"/>
    </source>
</evidence>
<feature type="region of interest" description="Disordered" evidence="3">
    <location>
        <begin position="1"/>
        <end position="24"/>
    </location>
</feature>
<evidence type="ECO:0000256" key="1">
    <source>
        <dbReference type="ARBA" id="ARBA00004123"/>
    </source>
</evidence>
<keyword evidence="2" id="KW-0539">Nucleus</keyword>
<dbReference type="SMART" id="SM01255">
    <property type="entry name" value="KNOX1"/>
    <property type="match status" value="1"/>
</dbReference>
<dbReference type="EMBL" id="JBEDUW010000005">
    <property type="protein sequence ID" value="KAK9925713.1"/>
    <property type="molecule type" value="Genomic_DNA"/>
</dbReference>
<feature type="domain" description="KNOX1" evidence="4">
    <location>
        <begin position="27"/>
        <end position="72"/>
    </location>
</feature>
<evidence type="ECO:0008006" key="8">
    <source>
        <dbReference type="Google" id="ProtNLM"/>
    </source>
</evidence>
<dbReference type="Proteomes" id="UP001457282">
    <property type="component" value="Unassembled WGS sequence"/>
</dbReference>
<evidence type="ECO:0000256" key="3">
    <source>
        <dbReference type="SAM" id="MobiDB-lite"/>
    </source>
</evidence>
<evidence type="ECO:0000313" key="7">
    <source>
        <dbReference type="Proteomes" id="UP001457282"/>
    </source>
</evidence>
<dbReference type="InterPro" id="IPR005541">
    <property type="entry name" value="KNOX2"/>
</dbReference>